<dbReference type="OrthoDB" id="1724197at2759"/>
<feature type="domain" description="Bacterial surface antigen (D15)" evidence="4">
    <location>
        <begin position="332"/>
        <end position="543"/>
    </location>
</feature>
<protein>
    <recommendedName>
        <fullName evidence="4">Bacterial surface antigen (D15) domain-containing protein</fullName>
    </recommendedName>
</protein>
<proteinExistence type="predicted"/>
<dbReference type="GO" id="GO:0019867">
    <property type="term" value="C:outer membrane"/>
    <property type="evidence" value="ECO:0007669"/>
    <property type="project" value="InterPro"/>
</dbReference>
<gene>
    <name evidence="5" type="ORF">FisN_20Hh267</name>
</gene>
<dbReference type="InParanoid" id="A0A1Z5JQM3"/>
<feature type="coiled-coil region" evidence="3">
    <location>
        <begin position="10"/>
        <end position="37"/>
    </location>
</feature>
<dbReference type="Pfam" id="PF01103">
    <property type="entry name" value="Omp85"/>
    <property type="match status" value="1"/>
</dbReference>
<accession>A0A1Z5JQM3</accession>
<evidence type="ECO:0000256" key="2">
    <source>
        <dbReference type="ARBA" id="ARBA00023136"/>
    </source>
</evidence>
<keyword evidence="3" id="KW-0175">Coiled coil</keyword>
<evidence type="ECO:0000256" key="3">
    <source>
        <dbReference type="SAM" id="Coils"/>
    </source>
</evidence>
<dbReference type="AlphaFoldDB" id="A0A1Z5JQM3"/>
<name>A0A1Z5JQM3_FISSO</name>
<keyword evidence="6" id="KW-1185">Reference proteome</keyword>
<dbReference type="EMBL" id="BDSP01000101">
    <property type="protein sequence ID" value="GAX16058.1"/>
    <property type="molecule type" value="Genomic_DNA"/>
</dbReference>
<evidence type="ECO:0000256" key="1">
    <source>
        <dbReference type="ARBA" id="ARBA00004370"/>
    </source>
</evidence>
<evidence type="ECO:0000313" key="6">
    <source>
        <dbReference type="Proteomes" id="UP000198406"/>
    </source>
</evidence>
<reference evidence="5 6" key="1">
    <citation type="journal article" date="2015" name="Plant Cell">
        <title>Oil accumulation by the oleaginous diatom Fistulifera solaris as revealed by the genome and transcriptome.</title>
        <authorList>
            <person name="Tanaka T."/>
            <person name="Maeda Y."/>
            <person name="Veluchamy A."/>
            <person name="Tanaka M."/>
            <person name="Abida H."/>
            <person name="Marechal E."/>
            <person name="Bowler C."/>
            <person name="Muto M."/>
            <person name="Sunaga Y."/>
            <person name="Tanaka M."/>
            <person name="Yoshino T."/>
            <person name="Taniguchi T."/>
            <person name="Fukuda Y."/>
            <person name="Nemoto M."/>
            <person name="Matsumoto M."/>
            <person name="Wong P.S."/>
            <person name="Aburatani S."/>
            <person name="Fujibuchi W."/>
        </authorList>
    </citation>
    <scope>NUCLEOTIDE SEQUENCE [LARGE SCALE GENOMIC DNA]</scope>
    <source>
        <strain evidence="5 6">JPCC DA0580</strain>
    </source>
</reference>
<comment type="subcellular location">
    <subcellularLocation>
        <location evidence="1">Membrane</location>
    </subcellularLocation>
</comment>
<dbReference type="InterPro" id="IPR000184">
    <property type="entry name" value="Bac_surfAg_D15"/>
</dbReference>
<evidence type="ECO:0000313" key="5">
    <source>
        <dbReference type="EMBL" id="GAX16058.1"/>
    </source>
</evidence>
<organism evidence="5 6">
    <name type="scientific">Fistulifera solaris</name>
    <name type="common">Oleaginous diatom</name>
    <dbReference type="NCBI Taxonomy" id="1519565"/>
    <lineage>
        <taxon>Eukaryota</taxon>
        <taxon>Sar</taxon>
        <taxon>Stramenopiles</taxon>
        <taxon>Ochrophyta</taxon>
        <taxon>Bacillariophyta</taxon>
        <taxon>Bacillariophyceae</taxon>
        <taxon>Bacillariophycidae</taxon>
        <taxon>Naviculales</taxon>
        <taxon>Naviculaceae</taxon>
        <taxon>Fistulifera</taxon>
    </lineage>
</organism>
<sequence>MNLVPSVTQQQATEARMRQLQQEQAQLEQQLRVQQFAAQYQTQFSFPALVESTKAGIAPRTDSELIQHRLLEAGLLFEVPTSVGETVEAVAGFVQQLEASGCFNAVQVKLGGSTSSEDEKSDPSRKLTVTLDEKNWYKLYLGGGLKRDAFQQTSTPFGASSTHDTSFLPTAELEASVGLRNVAGYLDTTDLQYTLDTHQMSTWSLQHQRPLYSALPSGFALRDWILLLPSGSQYSLLSKAVWDTVDWELTRSFRECQRLLSVTACTTRQTLPPFGASIEWSLLFRDIIPRRHSSLPYHFDASPEVLAHSGPSVKHSVSLRVEGNQFSDPEASPYFPTSGYQYRIQTEAAVPPGDAGFLKSQADVALHVPVPSFLGSLNDLLPISFHAMGSLGVLKTISFDGLCRTSASFSDRFLMGGPSNFKGFSPAGIGPRAAKTSSSKSSTGDAIGGDFFYKITAMMSAAVPAPGTRMFAFGTVGTCAEIFSQQRWQTVSPRDVLASSRASVGVGLSTTMLGPRLDVTYAWPLRYGPVDHRRNFQIGMGFSMFD</sequence>
<dbReference type="Gene3D" id="2.40.160.50">
    <property type="entry name" value="membrane protein fhac: a member of the omp85/tpsb transporter family"/>
    <property type="match status" value="1"/>
</dbReference>
<comment type="caution">
    <text evidence="5">The sequence shown here is derived from an EMBL/GenBank/DDBJ whole genome shotgun (WGS) entry which is preliminary data.</text>
</comment>
<dbReference type="Proteomes" id="UP000198406">
    <property type="component" value="Unassembled WGS sequence"/>
</dbReference>
<keyword evidence="2" id="KW-0472">Membrane</keyword>
<evidence type="ECO:0000259" key="4">
    <source>
        <dbReference type="Pfam" id="PF01103"/>
    </source>
</evidence>